<dbReference type="InterPro" id="IPR038213">
    <property type="entry name" value="IFI6/IFI27-like_sf"/>
</dbReference>
<protein>
    <submittedName>
        <fullName evidence="7">Uncharacterized protein</fullName>
    </submittedName>
</protein>
<keyword evidence="8" id="KW-1185">Reference proteome</keyword>
<dbReference type="GO" id="GO:0016020">
    <property type="term" value="C:membrane"/>
    <property type="evidence" value="ECO:0007669"/>
    <property type="project" value="UniProtKB-SubCell"/>
</dbReference>
<dbReference type="EMBL" id="KN823181">
    <property type="protein sequence ID" value="KIO20251.1"/>
    <property type="molecule type" value="Genomic_DNA"/>
</dbReference>
<dbReference type="OrthoDB" id="440424at2759"/>
<dbReference type="Gene3D" id="6.10.110.10">
    <property type="match status" value="1"/>
</dbReference>
<feature type="transmembrane region" description="Helical" evidence="6">
    <location>
        <begin position="91"/>
        <end position="113"/>
    </location>
</feature>
<evidence type="ECO:0000256" key="2">
    <source>
        <dbReference type="ARBA" id="ARBA00007262"/>
    </source>
</evidence>
<evidence type="ECO:0000256" key="1">
    <source>
        <dbReference type="ARBA" id="ARBA00004141"/>
    </source>
</evidence>
<keyword evidence="3 6" id="KW-0812">Transmembrane</keyword>
<dbReference type="InterPro" id="IPR009311">
    <property type="entry name" value="IFI6/IFI27-like"/>
</dbReference>
<organism evidence="7 8">
    <name type="scientific">Tulasnella calospora MUT 4182</name>
    <dbReference type="NCBI Taxonomy" id="1051891"/>
    <lineage>
        <taxon>Eukaryota</taxon>
        <taxon>Fungi</taxon>
        <taxon>Dikarya</taxon>
        <taxon>Basidiomycota</taxon>
        <taxon>Agaricomycotina</taxon>
        <taxon>Agaricomycetes</taxon>
        <taxon>Cantharellales</taxon>
        <taxon>Tulasnellaceae</taxon>
        <taxon>Tulasnella</taxon>
    </lineage>
</organism>
<feature type="transmembrane region" description="Helical" evidence="6">
    <location>
        <begin position="120"/>
        <end position="142"/>
    </location>
</feature>
<comment type="similarity">
    <text evidence="2">Belongs to the IFI6/IFI27 family.</text>
</comment>
<dbReference type="PANTHER" id="PTHR16932:SF18">
    <property type="entry name" value="INTERFERON, ALPHA-INDUCIBLE PROTEIN 27-LIKE 2"/>
    <property type="match status" value="1"/>
</dbReference>
<keyword evidence="4 6" id="KW-1133">Transmembrane helix</keyword>
<name>A0A0C3Q7X8_9AGAM</name>
<evidence type="ECO:0000256" key="4">
    <source>
        <dbReference type="ARBA" id="ARBA00022989"/>
    </source>
</evidence>
<comment type="subcellular location">
    <subcellularLocation>
        <location evidence="1">Membrane</location>
        <topology evidence="1">Multi-pass membrane protein</topology>
    </subcellularLocation>
</comment>
<gene>
    <name evidence="7" type="ORF">M407DRAFT_139678</name>
</gene>
<evidence type="ECO:0000256" key="6">
    <source>
        <dbReference type="SAM" id="Phobius"/>
    </source>
</evidence>
<proteinExistence type="inferred from homology"/>
<evidence type="ECO:0000256" key="5">
    <source>
        <dbReference type="ARBA" id="ARBA00023136"/>
    </source>
</evidence>
<dbReference type="STRING" id="1051891.A0A0C3Q7X8"/>
<dbReference type="Pfam" id="PF06140">
    <property type="entry name" value="Ifi-6-16"/>
    <property type="match status" value="1"/>
</dbReference>
<dbReference type="HOGENOM" id="CLU_105157_0_0_1"/>
<dbReference type="Proteomes" id="UP000054248">
    <property type="component" value="Unassembled WGS sequence"/>
</dbReference>
<evidence type="ECO:0000313" key="7">
    <source>
        <dbReference type="EMBL" id="KIO20251.1"/>
    </source>
</evidence>
<dbReference type="PANTHER" id="PTHR16932">
    <property type="entry name" value="INTERFERON ALPHA-INDUCIBLE PROTEIN 27"/>
    <property type="match status" value="1"/>
</dbReference>
<dbReference type="AlphaFoldDB" id="A0A0C3Q7X8"/>
<evidence type="ECO:0000313" key="8">
    <source>
        <dbReference type="Proteomes" id="UP000054248"/>
    </source>
</evidence>
<keyword evidence="5 6" id="KW-0472">Membrane</keyword>
<reference evidence="7 8" key="1">
    <citation type="submission" date="2014-04" db="EMBL/GenBank/DDBJ databases">
        <authorList>
            <consortium name="DOE Joint Genome Institute"/>
            <person name="Kuo A."/>
            <person name="Girlanda M."/>
            <person name="Perotto S."/>
            <person name="Kohler A."/>
            <person name="Nagy L.G."/>
            <person name="Floudas D."/>
            <person name="Copeland A."/>
            <person name="Barry K.W."/>
            <person name="Cichocki N."/>
            <person name="Veneault-Fourrey C."/>
            <person name="LaButti K."/>
            <person name="Lindquist E.A."/>
            <person name="Lipzen A."/>
            <person name="Lundell T."/>
            <person name="Morin E."/>
            <person name="Murat C."/>
            <person name="Sun H."/>
            <person name="Tunlid A."/>
            <person name="Henrissat B."/>
            <person name="Grigoriev I.V."/>
            <person name="Hibbett D.S."/>
            <person name="Martin F."/>
            <person name="Nordberg H.P."/>
            <person name="Cantor M.N."/>
            <person name="Hua S.X."/>
        </authorList>
    </citation>
    <scope>NUCLEOTIDE SEQUENCE [LARGE SCALE GENOMIC DNA]</scope>
    <source>
        <strain evidence="7 8">MUT 4182</strain>
    </source>
</reference>
<evidence type="ECO:0000256" key="3">
    <source>
        <dbReference type="ARBA" id="ARBA00022692"/>
    </source>
</evidence>
<sequence length="143" mass="13920">MKDAIEADEPLKDADTGFRAEMVTLLGKVKLRDDEAKARAEAEERNRNQWIATIAGGALLTVGALVIGPALAVGALNLVGFGSAGPVAGSIAAGIQSAVYGGAVTSGSIFALCQSAAMGGIAVGSAAEIAAGIAALGVGAGLL</sequence>
<feature type="transmembrane region" description="Helical" evidence="6">
    <location>
        <begin position="50"/>
        <end position="71"/>
    </location>
</feature>
<accession>A0A0C3Q7X8</accession>
<reference evidence="8" key="2">
    <citation type="submission" date="2015-01" db="EMBL/GenBank/DDBJ databases">
        <title>Evolutionary Origins and Diversification of the Mycorrhizal Mutualists.</title>
        <authorList>
            <consortium name="DOE Joint Genome Institute"/>
            <consortium name="Mycorrhizal Genomics Consortium"/>
            <person name="Kohler A."/>
            <person name="Kuo A."/>
            <person name="Nagy L.G."/>
            <person name="Floudas D."/>
            <person name="Copeland A."/>
            <person name="Barry K.W."/>
            <person name="Cichocki N."/>
            <person name="Veneault-Fourrey C."/>
            <person name="LaButti K."/>
            <person name="Lindquist E.A."/>
            <person name="Lipzen A."/>
            <person name="Lundell T."/>
            <person name="Morin E."/>
            <person name="Murat C."/>
            <person name="Riley R."/>
            <person name="Ohm R."/>
            <person name="Sun H."/>
            <person name="Tunlid A."/>
            <person name="Henrissat B."/>
            <person name="Grigoriev I.V."/>
            <person name="Hibbett D.S."/>
            <person name="Martin F."/>
        </authorList>
    </citation>
    <scope>NUCLEOTIDE SEQUENCE [LARGE SCALE GENOMIC DNA]</scope>
    <source>
        <strain evidence="8">MUT 4182</strain>
    </source>
</reference>